<evidence type="ECO:0000313" key="4">
    <source>
        <dbReference type="Proteomes" id="UP000198462"/>
    </source>
</evidence>
<reference evidence="4" key="1">
    <citation type="submission" date="2017-05" db="EMBL/GenBank/DDBJ databases">
        <authorList>
            <person name="Lin X."/>
        </authorList>
    </citation>
    <scope>NUCLEOTIDE SEQUENCE [LARGE SCALE GENOMIC DNA]</scope>
    <source>
        <strain evidence="4">JLT2012</strain>
    </source>
</reference>
<name>A0A219B6B6_9SPHN</name>
<comment type="caution">
    <text evidence="3">The sequence shown here is derived from an EMBL/GenBank/DDBJ whole genome shotgun (WGS) entry which is preliminary data.</text>
</comment>
<dbReference type="InterPro" id="IPR006015">
    <property type="entry name" value="Universal_stress_UspA"/>
</dbReference>
<evidence type="ECO:0000259" key="2">
    <source>
        <dbReference type="Pfam" id="PF00582"/>
    </source>
</evidence>
<protein>
    <submittedName>
        <fullName evidence="3">Universal stress protein UspA</fullName>
    </submittedName>
</protein>
<accession>A0A219B6B6</accession>
<proteinExistence type="inferred from homology"/>
<dbReference type="SUPFAM" id="SSF52402">
    <property type="entry name" value="Adenine nucleotide alpha hydrolases-like"/>
    <property type="match status" value="2"/>
</dbReference>
<dbReference type="Pfam" id="PF00582">
    <property type="entry name" value="Usp"/>
    <property type="match status" value="2"/>
</dbReference>
<comment type="similarity">
    <text evidence="1">Belongs to the universal stress protein A family.</text>
</comment>
<dbReference type="PANTHER" id="PTHR46268">
    <property type="entry name" value="STRESS RESPONSE PROTEIN NHAX"/>
    <property type="match status" value="1"/>
</dbReference>
<dbReference type="PRINTS" id="PR01438">
    <property type="entry name" value="UNVRSLSTRESS"/>
</dbReference>
<dbReference type="CDD" id="cd00293">
    <property type="entry name" value="USP-like"/>
    <property type="match status" value="2"/>
</dbReference>
<organism evidence="3 4">
    <name type="scientific">Pacificimonas flava</name>
    <dbReference type="NCBI Taxonomy" id="1234595"/>
    <lineage>
        <taxon>Bacteria</taxon>
        <taxon>Pseudomonadati</taxon>
        <taxon>Pseudomonadota</taxon>
        <taxon>Alphaproteobacteria</taxon>
        <taxon>Sphingomonadales</taxon>
        <taxon>Sphingosinicellaceae</taxon>
        <taxon>Pacificimonas</taxon>
    </lineage>
</organism>
<evidence type="ECO:0000256" key="1">
    <source>
        <dbReference type="ARBA" id="ARBA00008791"/>
    </source>
</evidence>
<dbReference type="EMBL" id="NFZT01000001">
    <property type="protein sequence ID" value="OWV33656.1"/>
    <property type="molecule type" value="Genomic_DNA"/>
</dbReference>
<keyword evidence="4" id="KW-1185">Reference proteome</keyword>
<feature type="domain" description="UspA" evidence="2">
    <location>
        <begin position="2"/>
        <end position="155"/>
    </location>
</feature>
<dbReference type="Proteomes" id="UP000198462">
    <property type="component" value="Unassembled WGS sequence"/>
</dbReference>
<evidence type="ECO:0000313" key="3">
    <source>
        <dbReference type="EMBL" id="OWV33656.1"/>
    </source>
</evidence>
<dbReference type="AlphaFoldDB" id="A0A219B6B6"/>
<gene>
    <name evidence="3" type="ORF">B5C34_09415</name>
</gene>
<dbReference type="OrthoDB" id="9804721at2"/>
<dbReference type="InterPro" id="IPR006016">
    <property type="entry name" value="UspA"/>
</dbReference>
<sequence>MKILACLDASPYAASVCNSAAWVAQRTDGRVELLHVIQRHDAVSDRHDLSGAIGLGVKSSLMEELARIGEEEGKLARQRGQMILDAAGERLADAGIRDVTLTHRHGGIVETIIEREADADVVIIGKRGASSGFAADHIGSKVERVVRASTLPVLIAAREFQVPKRILFAFDGGASAVRAAEFLGSDRASAELPVHLLTAGLDNAHNQREQERAEAMMPNRSVTRSIEAGEPEDLIRAEARPDDLLVMGAYGHSRIRSLIVGSTTTAMIRTPGLSVLLFR</sequence>
<dbReference type="Gene3D" id="3.40.50.12370">
    <property type="match status" value="1"/>
</dbReference>
<dbReference type="PANTHER" id="PTHR46268:SF6">
    <property type="entry name" value="UNIVERSAL STRESS PROTEIN UP12"/>
    <property type="match status" value="1"/>
</dbReference>
<feature type="domain" description="UspA" evidence="2">
    <location>
        <begin position="200"/>
        <end position="279"/>
    </location>
</feature>
<dbReference type="RefSeq" id="WP_088712431.1">
    <property type="nucleotide sequence ID" value="NZ_NFZT01000001.1"/>
</dbReference>